<dbReference type="EMBL" id="AP019377">
    <property type="protein sequence ID" value="BBH94732.1"/>
    <property type="molecule type" value="Genomic_DNA"/>
</dbReference>
<protein>
    <submittedName>
        <fullName evidence="9">ABC transporter permease</fullName>
    </submittedName>
</protein>
<evidence type="ECO:0000256" key="5">
    <source>
        <dbReference type="ARBA" id="ARBA00022989"/>
    </source>
</evidence>
<dbReference type="GO" id="GO:0005886">
    <property type="term" value="C:plasma membrane"/>
    <property type="evidence" value="ECO:0007669"/>
    <property type="project" value="UniProtKB-SubCell"/>
</dbReference>
<evidence type="ECO:0000256" key="2">
    <source>
        <dbReference type="ARBA" id="ARBA00022448"/>
    </source>
</evidence>
<evidence type="ECO:0000256" key="7">
    <source>
        <dbReference type="RuleBase" id="RU363032"/>
    </source>
</evidence>
<keyword evidence="4 7" id="KW-0812">Transmembrane</keyword>
<dbReference type="InterPro" id="IPR035906">
    <property type="entry name" value="MetI-like_sf"/>
</dbReference>
<evidence type="ECO:0000256" key="3">
    <source>
        <dbReference type="ARBA" id="ARBA00022475"/>
    </source>
</evidence>
<evidence type="ECO:0000256" key="1">
    <source>
        <dbReference type="ARBA" id="ARBA00004651"/>
    </source>
</evidence>
<evidence type="ECO:0000256" key="4">
    <source>
        <dbReference type="ARBA" id="ARBA00022692"/>
    </source>
</evidence>
<dbReference type="PANTHER" id="PTHR30151">
    <property type="entry name" value="ALKANE SULFONATE ABC TRANSPORTER-RELATED, MEMBRANE SUBUNIT"/>
    <property type="match status" value="1"/>
</dbReference>
<feature type="transmembrane region" description="Helical" evidence="7">
    <location>
        <begin position="133"/>
        <end position="154"/>
    </location>
</feature>
<dbReference type="Gene3D" id="1.10.3720.10">
    <property type="entry name" value="MetI-like"/>
    <property type="match status" value="1"/>
</dbReference>
<dbReference type="PANTHER" id="PTHR30151:SF20">
    <property type="entry name" value="ABC TRANSPORTER PERMEASE PROTEIN HI_0355-RELATED"/>
    <property type="match status" value="1"/>
</dbReference>
<gene>
    <name evidence="9" type="ORF">KTA_29310</name>
</gene>
<feature type="transmembrane region" description="Helical" evidence="7">
    <location>
        <begin position="200"/>
        <end position="231"/>
    </location>
</feature>
<dbReference type="PROSITE" id="PS50928">
    <property type="entry name" value="ABC_TM1"/>
    <property type="match status" value="1"/>
</dbReference>
<organism evidence="9">
    <name type="scientific">Thermogemmatispora argillosa</name>
    <dbReference type="NCBI Taxonomy" id="2045280"/>
    <lineage>
        <taxon>Bacteria</taxon>
        <taxon>Bacillati</taxon>
        <taxon>Chloroflexota</taxon>
        <taxon>Ktedonobacteria</taxon>
        <taxon>Thermogemmatisporales</taxon>
        <taxon>Thermogemmatisporaceae</taxon>
        <taxon>Thermogemmatispora</taxon>
    </lineage>
</organism>
<name>A0A455T5P3_9CHLR</name>
<feature type="transmembrane region" description="Helical" evidence="7">
    <location>
        <begin position="102"/>
        <end position="121"/>
    </location>
</feature>
<evidence type="ECO:0000313" key="9">
    <source>
        <dbReference type="EMBL" id="BBH94732.1"/>
    </source>
</evidence>
<evidence type="ECO:0000259" key="8">
    <source>
        <dbReference type="PROSITE" id="PS50928"/>
    </source>
</evidence>
<keyword evidence="6 7" id="KW-0472">Membrane</keyword>
<keyword evidence="2 7" id="KW-0813">Transport</keyword>
<keyword evidence="3" id="KW-1003">Cell membrane</keyword>
<dbReference type="InterPro" id="IPR000515">
    <property type="entry name" value="MetI-like"/>
</dbReference>
<dbReference type="CDD" id="cd06261">
    <property type="entry name" value="TM_PBP2"/>
    <property type="match status" value="1"/>
</dbReference>
<dbReference type="SUPFAM" id="SSF161098">
    <property type="entry name" value="MetI-like"/>
    <property type="match status" value="1"/>
</dbReference>
<comment type="similarity">
    <text evidence="7">Belongs to the binding-protein-dependent transport system permease family.</text>
</comment>
<comment type="subcellular location">
    <subcellularLocation>
        <location evidence="1 7">Cell membrane</location>
        <topology evidence="1 7">Multi-pass membrane protein</topology>
    </subcellularLocation>
</comment>
<dbReference type="AlphaFoldDB" id="A0A455T5P3"/>
<reference evidence="9" key="1">
    <citation type="submission" date="2018-12" db="EMBL/GenBank/DDBJ databases">
        <title>Novel natural products biosynthetic potential of the class Ktedonobacteria.</title>
        <authorList>
            <person name="Zheng Y."/>
            <person name="Saitou A."/>
            <person name="Wang C.M."/>
            <person name="Toyoda A."/>
            <person name="Minakuchi Y."/>
            <person name="Sekiguchi Y."/>
            <person name="Ueda K."/>
            <person name="Takano H."/>
            <person name="Sakai Y."/>
            <person name="Yokota A."/>
            <person name="Yabe S."/>
        </authorList>
    </citation>
    <scope>NUCLEOTIDE SEQUENCE</scope>
    <source>
        <strain evidence="9">A3-2</strain>
    </source>
</reference>
<keyword evidence="5 7" id="KW-1133">Transmembrane helix</keyword>
<dbReference type="GO" id="GO:0055085">
    <property type="term" value="P:transmembrane transport"/>
    <property type="evidence" value="ECO:0007669"/>
    <property type="project" value="InterPro"/>
</dbReference>
<dbReference type="Pfam" id="PF00528">
    <property type="entry name" value="BPD_transp_1"/>
    <property type="match status" value="1"/>
</dbReference>
<sequence length="296" mass="32174">MSLVNQFKPEASQSVLVAPSALVRQVRRRSQRQQWLIYGARVLLIVGALVFWQLASGTILDSSFLSNPLAILRQTITWLSDGDPWYESTLIINTAVTLEETLLGLFFGVLSGLILGFLFGLQPTLERIFSPFIIALNSIPKIALAPLFILWLGIEIPMKVVLAAVTVFFLIFLNTLNGVRNVDQHLVDAVRLMGGRRRDIIFKVILPSATGSVLTGLHVAIPYALIGAIVAEQIGANHGIGYLIQSSGESFNAAGIFAALLVLTLIAGLLNAVVNLIDRKTSHWKAGLKLSNADQP</sequence>
<feature type="transmembrane region" description="Helical" evidence="7">
    <location>
        <begin position="35"/>
        <end position="55"/>
    </location>
</feature>
<proteinExistence type="inferred from homology"/>
<feature type="transmembrane region" description="Helical" evidence="7">
    <location>
        <begin position="160"/>
        <end position="179"/>
    </location>
</feature>
<evidence type="ECO:0000256" key="6">
    <source>
        <dbReference type="ARBA" id="ARBA00023136"/>
    </source>
</evidence>
<feature type="transmembrane region" description="Helical" evidence="7">
    <location>
        <begin position="251"/>
        <end position="277"/>
    </location>
</feature>
<accession>A0A455T5P3</accession>
<feature type="domain" description="ABC transmembrane type-1" evidence="8">
    <location>
        <begin position="94"/>
        <end position="278"/>
    </location>
</feature>